<name>A0ABU3SZT7_9ALTE</name>
<evidence type="ECO:0000256" key="1">
    <source>
        <dbReference type="ARBA" id="ARBA00004196"/>
    </source>
</evidence>
<feature type="chain" id="PRO_5045096541" evidence="4">
    <location>
        <begin position="32"/>
        <end position="387"/>
    </location>
</feature>
<evidence type="ECO:0000313" key="7">
    <source>
        <dbReference type="Proteomes" id="UP001247805"/>
    </source>
</evidence>
<dbReference type="InterPro" id="IPR028082">
    <property type="entry name" value="Peripla_BP_I"/>
</dbReference>
<dbReference type="EMBL" id="JAWDIO010000002">
    <property type="protein sequence ID" value="MDU0355529.1"/>
    <property type="molecule type" value="Genomic_DNA"/>
</dbReference>
<evidence type="ECO:0000256" key="3">
    <source>
        <dbReference type="ARBA" id="ARBA00022729"/>
    </source>
</evidence>
<evidence type="ECO:0000256" key="2">
    <source>
        <dbReference type="ARBA" id="ARBA00007639"/>
    </source>
</evidence>
<reference evidence="6 7" key="1">
    <citation type="submission" date="2023-10" db="EMBL/GenBank/DDBJ databases">
        <title>Glaciecola aquimarina strain GGW-M5 nov., isolated from a coastal seawater.</title>
        <authorList>
            <person name="Bayburt H."/>
            <person name="Kim J.M."/>
            <person name="Choi B.J."/>
            <person name="Jeon C.O."/>
        </authorList>
    </citation>
    <scope>NUCLEOTIDE SEQUENCE [LARGE SCALE GENOMIC DNA]</scope>
    <source>
        <strain evidence="6 7">KCTC 32108</strain>
    </source>
</reference>
<evidence type="ECO:0000259" key="5">
    <source>
        <dbReference type="Pfam" id="PF13407"/>
    </source>
</evidence>
<dbReference type="Pfam" id="PF13407">
    <property type="entry name" value="Peripla_BP_4"/>
    <property type="match status" value="1"/>
</dbReference>
<comment type="subcellular location">
    <subcellularLocation>
        <location evidence="1">Cell envelope</location>
    </subcellularLocation>
</comment>
<dbReference type="Proteomes" id="UP001247805">
    <property type="component" value="Unassembled WGS sequence"/>
</dbReference>
<proteinExistence type="inferred from homology"/>
<keyword evidence="7" id="KW-1185">Reference proteome</keyword>
<accession>A0ABU3SZT7</accession>
<dbReference type="SUPFAM" id="SSF53822">
    <property type="entry name" value="Periplasmic binding protein-like I"/>
    <property type="match status" value="1"/>
</dbReference>
<evidence type="ECO:0000256" key="4">
    <source>
        <dbReference type="SAM" id="SignalP"/>
    </source>
</evidence>
<dbReference type="RefSeq" id="WP_316027063.1">
    <property type="nucleotide sequence ID" value="NZ_JAWDIO010000002.1"/>
</dbReference>
<dbReference type="PANTHER" id="PTHR46847">
    <property type="entry name" value="D-ALLOSE-BINDING PERIPLASMIC PROTEIN-RELATED"/>
    <property type="match status" value="1"/>
</dbReference>
<gene>
    <name evidence="6" type="ORF">RS130_17970</name>
</gene>
<feature type="signal peptide" evidence="4">
    <location>
        <begin position="1"/>
        <end position="31"/>
    </location>
</feature>
<evidence type="ECO:0000313" key="6">
    <source>
        <dbReference type="EMBL" id="MDU0355529.1"/>
    </source>
</evidence>
<comment type="caution">
    <text evidence="6">The sequence shown here is derived from an EMBL/GenBank/DDBJ whole genome shotgun (WGS) entry which is preliminary data.</text>
</comment>
<keyword evidence="3 4" id="KW-0732">Signal</keyword>
<feature type="domain" description="Periplasmic binding protein" evidence="5">
    <location>
        <begin position="122"/>
        <end position="299"/>
    </location>
</feature>
<protein>
    <submittedName>
        <fullName evidence="6">ABC transporter substrate-binding protein</fullName>
    </submittedName>
</protein>
<dbReference type="PANTHER" id="PTHR46847:SF1">
    <property type="entry name" value="D-ALLOSE-BINDING PERIPLASMIC PROTEIN-RELATED"/>
    <property type="match status" value="1"/>
</dbReference>
<sequence length="387" mass="44145">MYFKFIGTMISFCLPLGLYFAVSVFCSSVLADDGQSSQTEVVLLVNADDTFPFWQSEVDFYQAVGDALDINVDVHYVPGKYRDRFGVVGYIKNYLNDRQHPPTLVMSAFLFGAEEKLLALLNEQSIPFISLNSYVSAQQFVELGKPRERFPLWLGHFSPNDIQVGKQLMQALLSLYRKRNNCTKTKCGANVFGFTGLPYAAVSQQRVEGVRRAVHNDPKSHLFNNVAANWRRAIALEKMATVVGRHSDIDIFWAASDNMAWGIVDGLKKYQYKHDVLVGSIDWSPNTIPFIENGQIDISFGGHFLEAGLALIFYYDYLHGIDFAKKYGTIVEIEMSQLSKENVHRIGPFLIEPKWNKRILYNYSKFNNRDRKEYLLAPLDIINQQLN</sequence>
<organism evidence="6 7">
    <name type="scientific">Paraglaciecola aquimarina</name>
    <dbReference type="NCBI Taxonomy" id="1235557"/>
    <lineage>
        <taxon>Bacteria</taxon>
        <taxon>Pseudomonadati</taxon>
        <taxon>Pseudomonadota</taxon>
        <taxon>Gammaproteobacteria</taxon>
        <taxon>Alteromonadales</taxon>
        <taxon>Alteromonadaceae</taxon>
        <taxon>Paraglaciecola</taxon>
    </lineage>
</organism>
<comment type="similarity">
    <text evidence="2">Belongs to the bacterial solute-binding protein 2 family.</text>
</comment>
<dbReference type="Gene3D" id="3.40.50.2300">
    <property type="match status" value="2"/>
</dbReference>
<dbReference type="InterPro" id="IPR025997">
    <property type="entry name" value="SBP_2_dom"/>
</dbReference>
<dbReference type="CDD" id="cd06324">
    <property type="entry name" value="PBP1_ABC_sugar_binding-like"/>
    <property type="match status" value="1"/>
</dbReference>